<keyword evidence="4" id="KW-0479">Metal-binding</keyword>
<comment type="catalytic activity">
    <reaction evidence="7">
        <text>adenosine + H2O + H(+) = inosine + NH4(+)</text>
        <dbReference type="Rhea" id="RHEA:24408"/>
        <dbReference type="ChEBI" id="CHEBI:15377"/>
        <dbReference type="ChEBI" id="CHEBI:15378"/>
        <dbReference type="ChEBI" id="CHEBI:16335"/>
        <dbReference type="ChEBI" id="CHEBI:17596"/>
        <dbReference type="ChEBI" id="CHEBI:28938"/>
        <dbReference type="EC" id="3.5.4.4"/>
    </reaction>
    <physiologicalReaction direction="left-to-right" evidence="7">
        <dbReference type="Rhea" id="RHEA:24409"/>
    </physiologicalReaction>
</comment>
<keyword evidence="3" id="KW-0808">Transferase</keyword>
<gene>
    <name evidence="11" type="ORF">AUJ95_09385</name>
</gene>
<dbReference type="GO" id="GO:0017061">
    <property type="term" value="F:S-methyl-5-thioadenosine phosphorylase activity"/>
    <property type="evidence" value="ECO:0007669"/>
    <property type="project" value="UniProtKB-EC"/>
</dbReference>
<evidence type="ECO:0000256" key="7">
    <source>
        <dbReference type="ARBA" id="ARBA00047989"/>
    </source>
</evidence>
<dbReference type="PANTHER" id="PTHR30616:SF2">
    <property type="entry name" value="PURINE NUCLEOSIDE PHOSPHORYLASE LACC1"/>
    <property type="match status" value="1"/>
</dbReference>
<evidence type="ECO:0000313" key="12">
    <source>
        <dbReference type="Proteomes" id="UP000183085"/>
    </source>
</evidence>
<protein>
    <recommendedName>
        <fullName evidence="10">Purine nucleoside phosphorylase</fullName>
    </recommendedName>
</protein>
<dbReference type="InterPro" id="IPR038371">
    <property type="entry name" value="Cu_polyphenol_OxRdtase_sf"/>
</dbReference>
<proteinExistence type="inferred from homology"/>
<dbReference type="SUPFAM" id="SSF64438">
    <property type="entry name" value="CNF1/YfiH-like putative cysteine hydrolases"/>
    <property type="match status" value="1"/>
</dbReference>
<keyword evidence="6" id="KW-0862">Zinc</keyword>
<dbReference type="GO" id="GO:0005507">
    <property type="term" value="F:copper ion binding"/>
    <property type="evidence" value="ECO:0007669"/>
    <property type="project" value="TreeGrafter"/>
</dbReference>
<comment type="catalytic activity">
    <reaction evidence="1">
        <text>inosine + phosphate = alpha-D-ribose 1-phosphate + hypoxanthine</text>
        <dbReference type="Rhea" id="RHEA:27646"/>
        <dbReference type="ChEBI" id="CHEBI:17368"/>
        <dbReference type="ChEBI" id="CHEBI:17596"/>
        <dbReference type="ChEBI" id="CHEBI:43474"/>
        <dbReference type="ChEBI" id="CHEBI:57720"/>
        <dbReference type="EC" id="2.4.2.1"/>
    </reaction>
    <physiologicalReaction direction="left-to-right" evidence="1">
        <dbReference type="Rhea" id="RHEA:27647"/>
    </physiologicalReaction>
</comment>
<evidence type="ECO:0000256" key="5">
    <source>
        <dbReference type="ARBA" id="ARBA00022801"/>
    </source>
</evidence>
<evidence type="ECO:0000256" key="6">
    <source>
        <dbReference type="ARBA" id="ARBA00022833"/>
    </source>
</evidence>
<dbReference type="Pfam" id="PF02578">
    <property type="entry name" value="Cu-oxidase_4"/>
    <property type="match status" value="1"/>
</dbReference>
<comment type="similarity">
    <text evidence="2 10">Belongs to the purine nucleoside phosphorylase YfiH/LACC1 family.</text>
</comment>
<name>A0A1J5DZB7_9BACT</name>
<organism evidence="11 12">
    <name type="scientific">Candidatus Desantisbacteria bacterium CG2_30_40_21</name>
    <dbReference type="NCBI Taxonomy" id="1817895"/>
    <lineage>
        <taxon>Bacteria</taxon>
        <taxon>Candidatus Desantisiibacteriota</taxon>
    </lineage>
</organism>
<comment type="catalytic activity">
    <reaction evidence="8">
        <text>adenosine + phosphate = alpha-D-ribose 1-phosphate + adenine</text>
        <dbReference type="Rhea" id="RHEA:27642"/>
        <dbReference type="ChEBI" id="CHEBI:16335"/>
        <dbReference type="ChEBI" id="CHEBI:16708"/>
        <dbReference type="ChEBI" id="CHEBI:43474"/>
        <dbReference type="ChEBI" id="CHEBI:57720"/>
        <dbReference type="EC" id="2.4.2.1"/>
    </reaction>
    <physiologicalReaction direction="left-to-right" evidence="8">
        <dbReference type="Rhea" id="RHEA:27643"/>
    </physiologicalReaction>
</comment>
<dbReference type="GO" id="GO:0016787">
    <property type="term" value="F:hydrolase activity"/>
    <property type="evidence" value="ECO:0007669"/>
    <property type="project" value="UniProtKB-KW"/>
</dbReference>
<dbReference type="Proteomes" id="UP000183085">
    <property type="component" value="Unassembled WGS sequence"/>
</dbReference>
<comment type="catalytic activity">
    <reaction evidence="9">
        <text>S-methyl-5'-thioadenosine + phosphate = 5-(methylsulfanyl)-alpha-D-ribose 1-phosphate + adenine</text>
        <dbReference type="Rhea" id="RHEA:11852"/>
        <dbReference type="ChEBI" id="CHEBI:16708"/>
        <dbReference type="ChEBI" id="CHEBI:17509"/>
        <dbReference type="ChEBI" id="CHEBI:43474"/>
        <dbReference type="ChEBI" id="CHEBI:58533"/>
        <dbReference type="EC" id="2.4.2.28"/>
    </reaction>
    <physiologicalReaction direction="left-to-right" evidence="9">
        <dbReference type="Rhea" id="RHEA:11853"/>
    </physiologicalReaction>
</comment>
<evidence type="ECO:0000256" key="3">
    <source>
        <dbReference type="ARBA" id="ARBA00022679"/>
    </source>
</evidence>
<dbReference type="STRING" id="1817895.AUJ95_09385"/>
<evidence type="ECO:0000256" key="2">
    <source>
        <dbReference type="ARBA" id="ARBA00007353"/>
    </source>
</evidence>
<accession>A0A1J5DZB7</accession>
<dbReference type="NCBIfam" id="TIGR00726">
    <property type="entry name" value="peptidoglycan editing factor PgeF"/>
    <property type="match status" value="1"/>
</dbReference>
<evidence type="ECO:0000256" key="1">
    <source>
        <dbReference type="ARBA" id="ARBA00000553"/>
    </source>
</evidence>
<dbReference type="InterPro" id="IPR011324">
    <property type="entry name" value="Cytotoxic_necrot_fac-like_cat"/>
</dbReference>
<evidence type="ECO:0000256" key="4">
    <source>
        <dbReference type="ARBA" id="ARBA00022723"/>
    </source>
</evidence>
<sequence length="247" mass="27982">MSWKLKHQQEYEYLYIPEFDSTGIIAHGITTRSCGDMSPVAGKDNYQRMASILFQSDPKTIFVCRQIHGNNIYKPEKRCAYPPEADALITNRKGITLSIFTADCLPIFILDPEKEVIGLVHAGWRGTMARIGQKTLLEMKKIYQTNPKDCIIGIGPGICGKCYEIGATVVEYMLKEFKGFTSFLQQKNGKNLLDISSLNKQQFKEAGVLEKNISVCKYCTAENNSLFYSYRMEGENAGRMMSVLRLR</sequence>
<dbReference type="AlphaFoldDB" id="A0A1J5DZB7"/>
<dbReference type="CDD" id="cd16833">
    <property type="entry name" value="YfiH"/>
    <property type="match status" value="1"/>
</dbReference>
<comment type="caution">
    <text evidence="11">The sequence shown here is derived from an EMBL/GenBank/DDBJ whole genome shotgun (WGS) entry which is preliminary data.</text>
</comment>
<evidence type="ECO:0000256" key="9">
    <source>
        <dbReference type="ARBA" id="ARBA00049893"/>
    </source>
</evidence>
<evidence type="ECO:0000256" key="8">
    <source>
        <dbReference type="ARBA" id="ARBA00048968"/>
    </source>
</evidence>
<reference evidence="11 12" key="1">
    <citation type="journal article" date="2016" name="Environ. Microbiol.">
        <title>Genomic resolution of a cold subsurface aquifer community provides metabolic insights for novel microbes adapted to high CO concentrations.</title>
        <authorList>
            <person name="Probst A.J."/>
            <person name="Castelle C.J."/>
            <person name="Singh A."/>
            <person name="Brown C.T."/>
            <person name="Anantharaman K."/>
            <person name="Sharon I."/>
            <person name="Hug L.A."/>
            <person name="Burstein D."/>
            <person name="Emerson J.B."/>
            <person name="Thomas B.C."/>
            <person name="Banfield J.F."/>
        </authorList>
    </citation>
    <scope>NUCLEOTIDE SEQUENCE [LARGE SCALE GENOMIC DNA]</scope>
    <source>
        <strain evidence="11">CG2_30_40_21</strain>
    </source>
</reference>
<evidence type="ECO:0000313" key="11">
    <source>
        <dbReference type="EMBL" id="OIP36398.1"/>
    </source>
</evidence>
<keyword evidence="5" id="KW-0378">Hydrolase</keyword>
<dbReference type="Gene3D" id="3.60.140.10">
    <property type="entry name" value="CNF1/YfiH-like putative cysteine hydrolases"/>
    <property type="match status" value="1"/>
</dbReference>
<dbReference type="EMBL" id="MNYI01000241">
    <property type="protein sequence ID" value="OIP36398.1"/>
    <property type="molecule type" value="Genomic_DNA"/>
</dbReference>
<evidence type="ECO:0000256" key="10">
    <source>
        <dbReference type="RuleBase" id="RU361274"/>
    </source>
</evidence>
<dbReference type="PANTHER" id="PTHR30616">
    <property type="entry name" value="UNCHARACTERIZED PROTEIN YFIH"/>
    <property type="match status" value="1"/>
</dbReference>
<dbReference type="InterPro" id="IPR003730">
    <property type="entry name" value="Cu_polyphenol_OxRdtase"/>
</dbReference>